<reference evidence="4" key="1">
    <citation type="submission" date="2017-02" db="UniProtKB">
        <authorList>
            <consortium name="WormBaseParasite"/>
        </authorList>
    </citation>
    <scope>IDENTIFICATION</scope>
</reference>
<sequence>MRRTEKLRARLYVPYWILVVLLTAQTIAVCFTHCLTARLALSETLMLVIILSAKGFVCNENAAGVLRTSAIIAFEALMFVNFIHAAQMLIERHDKGVHLRELISVIQSMPQLVGDIPSNFKVNEFKADINAKIRSVLTKAGARHVTVEPRITQQTKPSVEWRQCIHDECRNKSCC</sequence>
<dbReference type="OrthoDB" id="5873812at2759"/>
<dbReference type="WBParaSite" id="ASIM_0001232501-mRNA-1">
    <property type="protein sequence ID" value="ASIM_0001232501-mRNA-1"/>
    <property type="gene ID" value="ASIM_0001232501"/>
</dbReference>
<name>A0A0M3JVR3_ANISI</name>
<keyword evidence="1" id="KW-1133">Transmembrane helix</keyword>
<gene>
    <name evidence="2" type="ORF">ASIM_LOCUS11791</name>
</gene>
<evidence type="ECO:0000256" key="1">
    <source>
        <dbReference type="SAM" id="Phobius"/>
    </source>
</evidence>
<feature type="transmembrane region" description="Helical" evidence="1">
    <location>
        <begin position="12"/>
        <end position="32"/>
    </location>
</feature>
<keyword evidence="1" id="KW-0472">Membrane</keyword>
<feature type="transmembrane region" description="Helical" evidence="1">
    <location>
        <begin position="69"/>
        <end position="90"/>
    </location>
</feature>
<reference evidence="2 3" key="2">
    <citation type="submission" date="2018-11" db="EMBL/GenBank/DDBJ databases">
        <authorList>
            <consortium name="Pathogen Informatics"/>
        </authorList>
    </citation>
    <scope>NUCLEOTIDE SEQUENCE [LARGE SCALE GENOMIC DNA]</scope>
</reference>
<evidence type="ECO:0000313" key="3">
    <source>
        <dbReference type="Proteomes" id="UP000267096"/>
    </source>
</evidence>
<evidence type="ECO:0000313" key="2">
    <source>
        <dbReference type="EMBL" id="VDK45823.1"/>
    </source>
</evidence>
<protein>
    <submittedName>
        <fullName evidence="4">TRP_2 domain-containing protein</fullName>
    </submittedName>
</protein>
<keyword evidence="3" id="KW-1185">Reference proteome</keyword>
<accession>A0A0M3JVR3</accession>
<organism evidence="4">
    <name type="scientific">Anisakis simplex</name>
    <name type="common">Herring worm</name>
    <dbReference type="NCBI Taxonomy" id="6269"/>
    <lineage>
        <taxon>Eukaryota</taxon>
        <taxon>Metazoa</taxon>
        <taxon>Ecdysozoa</taxon>
        <taxon>Nematoda</taxon>
        <taxon>Chromadorea</taxon>
        <taxon>Rhabditida</taxon>
        <taxon>Spirurina</taxon>
        <taxon>Ascaridomorpha</taxon>
        <taxon>Ascaridoidea</taxon>
        <taxon>Anisakidae</taxon>
        <taxon>Anisakis</taxon>
        <taxon>Anisakis simplex complex</taxon>
    </lineage>
</organism>
<keyword evidence="1" id="KW-0812">Transmembrane</keyword>
<proteinExistence type="predicted"/>
<dbReference type="Proteomes" id="UP000267096">
    <property type="component" value="Unassembled WGS sequence"/>
</dbReference>
<dbReference type="AlphaFoldDB" id="A0A0M3JVR3"/>
<evidence type="ECO:0000313" key="4">
    <source>
        <dbReference type="WBParaSite" id="ASIM_0001232501-mRNA-1"/>
    </source>
</evidence>
<dbReference type="EMBL" id="UYRR01031102">
    <property type="protein sequence ID" value="VDK45823.1"/>
    <property type="molecule type" value="Genomic_DNA"/>
</dbReference>